<dbReference type="InterPro" id="IPR039661">
    <property type="entry name" value="ELP3"/>
</dbReference>
<dbReference type="SFLD" id="SFLDS00029">
    <property type="entry name" value="Radical_SAM"/>
    <property type="match status" value="1"/>
</dbReference>
<evidence type="ECO:0000256" key="5">
    <source>
        <dbReference type="ARBA" id="ARBA00023004"/>
    </source>
</evidence>
<organism evidence="8 9">
    <name type="scientific">Veillonella atypica ACS-049-V-Sch6</name>
    <dbReference type="NCBI Taxonomy" id="866776"/>
    <lineage>
        <taxon>Bacteria</taxon>
        <taxon>Bacillati</taxon>
        <taxon>Bacillota</taxon>
        <taxon>Negativicutes</taxon>
        <taxon>Veillonellales</taxon>
        <taxon>Veillonellaceae</taxon>
        <taxon>Veillonella</taxon>
    </lineage>
</organism>
<keyword evidence="3" id="KW-0949">S-adenosyl-L-methionine</keyword>
<dbReference type="EMBL" id="AEDR01000036">
    <property type="protein sequence ID" value="EFL55839.1"/>
    <property type="molecule type" value="Genomic_DNA"/>
</dbReference>
<dbReference type="NCBIfam" id="TIGR01212">
    <property type="entry name" value="TIGR01212 family radical SAM protein"/>
    <property type="match status" value="1"/>
</dbReference>
<dbReference type="Pfam" id="PF16199">
    <property type="entry name" value="Radical_SAM_C"/>
    <property type="match status" value="1"/>
</dbReference>
<dbReference type="InterPro" id="IPR005911">
    <property type="entry name" value="YhcC-like"/>
</dbReference>
<sequence length="326" mass="37590">MSDTTRPKRYRMVSKFYKETYGEKVYKLPVALPLTCPNRDGSAGVGGCTFCGEIGAGYENRPAWMTVRMQLEENIAHIGPKYKAKKFIPYYQNFSNTYLPLEDFKSYMEQGCIDEAVGIAIATRPDCISNEYLDVFQDIQQQFQKDIYIELGLQTVNYHTLDKINRGHDLAQFIDAVLRIKRYGFNVTTHMIVNLPWDTMEDTIEGAKILSSLGVDQVKLHALYIVKNTLMAKWYEEGQITLISAEEYAKRVVQFLRHLHPDIVLQRLVGRAPEDNTLFTNWSMGWWRVQDLIDDMMDELDAHQGDLCDYLNGKAVRKFIDGGQHE</sequence>
<dbReference type="Pfam" id="PF04055">
    <property type="entry name" value="Radical_SAM"/>
    <property type="match status" value="1"/>
</dbReference>
<dbReference type="PROSITE" id="PS51918">
    <property type="entry name" value="RADICAL_SAM"/>
    <property type="match status" value="1"/>
</dbReference>
<dbReference type="GO" id="GO:0046872">
    <property type="term" value="F:metal ion binding"/>
    <property type="evidence" value="ECO:0007669"/>
    <property type="project" value="UniProtKB-KW"/>
</dbReference>
<dbReference type="SFLD" id="SFLDG01086">
    <property type="entry name" value="elongater_protein-like"/>
    <property type="match status" value="1"/>
</dbReference>
<dbReference type="eggNOG" id="COG1242">
    <property type="taxonomic scope" value="Bacteria"/>
</dbReference>
<keyword evidence="4" id="KW-0479">Metal-binding</keyword>
<dbReference type="InterPro" id="IPR032432">
    <property type="entry name" value="Radical_SAM_C"/>
</dbReference>
<proteinExistence type="predicted"/>
<dbReference type="InterPro" id="IPR006638">
    <property type="entry name" value="Elp3/MiaA/NifB-like_rSAM"/>
</dbReference>
<name>E1L719_9FIRM</name>
<evidence type="ECO:0000256" key="2">
    <source>
        <dbReference type="ARBA" id="ARBA00022485"/>
    </source>
</evidence>
<dbReference type="SFLD" id="SFLDG01091">
    <property type="entry name" value="uncharacterized_CHP01210-like"/>
    <property type="match status" value="1"/>
</dbReference>
<comment type="caution">
    <text evidence="8">The sequence shown here is derived from an EMBL/GenBank/DDBJ whole genome shotgun (WGS) entry which is preliminary data.</text>
</comment>
<feature type="domain" description="Radical SAM core" evidence="7">
    <location>
        <begin position="20"/>
        <end position="262"/>
    </location>
</feature>
<evidence type="ECO:0000256" key="1">
    <source>
        <dbReference type="ARBA" id="ARBA00001966"/>
    </source>
</evidence>
<protein>
    <submittedName>
        <fullName evidence="8">Radical SAM protein, TIGR01212 family</fullName>
    </submittedName>
</protein>
<keyword evidence="2" id="KW-0004">4Fe-4S</keyword>
<evidence type="ECO:0000256" key="4">
    <source>
        <dbReference type="ARBA" id="ARBA00022723"/>
    </source>
</evidence>
<accession>E1L719</accession>
<keyword evidence="6" id="KW-0411">Iron-sulfur</keyword>
<reference evidence="8 9" key="1">
    <citation type="submission" date="2010-08" db="EMBL/GenBank/DDBJ databases">
        <authorList>
            <person name="Durkin A.S."/>
            <person name="Madupu R."/>
            <person name="Torralba M."/>
            <person name="Gillis M."/>
            <person name="Methe B."/>
            <person name="Sutton G."/>
            <person name="Nelson K.E."/>
        </authorList>
    </citation>
    <scope>NUCLEOTIDE SEQUENCE [LARGE SCALE GENOMIC DNA]</scope>
    <source>
        <strain evidence="8 9">ACS-049-V-Sch6</strain>
    </source>
</reference>
<gene>
    <name evidence="8" type="ORF">HMPREF9321_0717</name>
</gene>
<keyword evidence="5" id="KW-0408">Iron</keyword>
<dbReference type="SMART" id="SM00729">
    <property type="entry name" value="Elp3"/>
    <property type="match status" value="1"/>
</dbReference>
<dbReference type="GO" id="GO:0051539">
    <property type="term" value="F:4 iron, 4 sulfur cluster binding"/>
    <property type="evidence" value="ECO:0007669"/>
    <property type="project" value="UniProtKB-KW"/>
</dbReference>
<dbReference type="RefSeq" id="WP_005377578.1">
    <property type="nucleotide sequence ID" value="NZ_AEDR01000036.1"/>
</dbReference>
<evidence type="ECO:0000256" key="3">
    <source>
        <dbReference type="ARBA" id="ARBA00022691"/>
    </source>
</evidence>
<dbReference type="PANTHER" id="PTHR11135">
    <property type="entry name" value="HISTONE ACETYLTRANSFERASE-RELATED"/>
    <property type="match status" value="1"/>
</dbReference>
<evidence type="ECO:0000313" key="9">
    <source>
        <dbReference type="Proteomes" id="UP000004211"/>
    </source>
</evidence>
<comment type="cofactor">
    <cofactor evidence="1">
        <name>[4Fe-4S] cluster</name>
        <dbReference type="ChEBI" id="CHEBI:49883"/>
    </cofactor>
</comment>
<evidence type="ECO:0000259" key="7">
    <source>
        <dbReference type="PROSITE" id="PS51918"/>
    </source>
</evidence>
<evidence type="ECO:0000313" key="8">
    <source>
        <dbReference type="EMBL" id="EFL55839.1"/>
    </source>
</evidence>
<dbReference type="Proteomes" id="UP000004211">
    <property type="component" value="Unassembled WGS sequence"/>
</dbReference>
<dbReference type="SUPFAM" id="SSF102114">
    <property type="entry name" value="Radical SAM enzymes"/>
    <property type="match status" value="1"/>
</dbReference>
<evidence type="ECO:0000256" key="6">
    <source>
        <dbReference type="ARBA" id="ARBA00023014"/>
    </source>
</evidence>
<dbReference type="InterPro" id="IPR007197">
    <property type="entry name" value="rSAM"/>
</dbReference>
<dbReference type="GO" id="GO:0003824">
    <property type="term" value="F:catalytic activity"/>
    <property type="evidence" value="ECO:0007669"/>
    <property type="project" value="InterPro"/>
</dbReference>
<dbReference type="AlphaFoldDB" id="E1L719"/>
<dbReference type="InterPro" id="IPR058240">
    <property type="entry name" value="rSAM_sf"/>
</dbReference>
<dbReference type="Gene3D" id="3.30.750.200">
    <property type="match status" value="1"/>
</dbReference>
<dbReference type="PANTHER" id="PTHR11135:SF1">
    <property type="entry name" value="PROTEIN YHCC"/>
    <property type="match status" value="1"/>
</dbReference>